<feature type="region of interest" description="Disordered" evidence="2">
    <location>
        <begin position="299"/>
        <end position="322"/>
    </location>
</feature>
<organism evidence="4">
    <name type="scientific">Culex pipiens</name>
    <name type="common">House mosquito</name>
    <dbReference type="NCBI Taxonomy" id="7175"/>
    <lineage>
        <taxon>Eukaryota</taxon>
        <taxon>Metazoa</taxon>
        <taxon>Ecdysozoa</taxon>
        <taxon>Arthropoda</taxon>
        <taxon>Hexapoda</taxon>
        <taxon>Insecta</taxon>
        <taxon>Pterygota</taxon>
        <taxon>Neoptera</taxon>
        <taxon>Endopterygota</taxon>
        <taxon>Diptera</taxon>
        <taxon>Nematocera</taxon>
        <taxon>Culicoidea</taxon>
        <taxon>Culicidae</taxon>
        <taxon>Culicinae</taxon>
        <taxon>Culicini</taxon>
        <taxon>Culex</taxon>
        <taxon>Culex</taxon>
    </lineage>
</organism>
<feature type="compositionally biased region" description="Polar residues" evidence="2">
    <location>
        <begin position="926"/>
        <end position="941"/>
    </location>
</feature>
<feature type="compositionally biased region" description="Basic and acidic residues" evidence="2">
    <location>
        <begin position="310"/>
        <end position="322"/>
    </location>
</feature>
<accession>A0A8D8CGK6</accession>
<dbReference type="SUPFAM" id="SSF101447">
    <property type="entry name" value="Formin homology 2 domain (FH2 domain)"/>
    <property type="match status" value="1"/>
</dbReference>
<dbReference type="GO" id="GO:0030866">
    <property type="term" value="P:cortical actin cytoskeleton organization"/>
    <property type="evidence" value="ECO:0007669"/>
    <property type="project" value="TreeGrafter"/>
</dbReference>
<evidence type="ECO:0000259" key="3">
    <source>
        <dbReference type="PROSITE" id="PS51444"/>
    </source>
</evidence>
<feature type="compositionally biased region" description="Pro residues" evidence="2">
    <location>
        <begin position="1036"/>
        <end position="1045"/>
    </location>
</feature>
<dbReference type="PROSITE" id="PS51444">
    <property type="entry name" value="FH2"/>
    <property type="match status" value="1"/>
</dbReference>
<evidence type="ECO:0000313" key="4">
    <source>
        <dbReference type="EMBL" id="CAG6493610.1"/>
    </source>
</evidence>
<dbReference type="EMBL" id="HBUE01123873">
    <property type="protein sequence ID" value="CAG6493610.1"/>
    <property type="molecule type" value="Transcribed_RNA"/>
</dbReference>
<dbReference type="PANTHER" id="PTHR45920">
    <property type="entry name" value="FORMIN HOMOLOGY 2 DOMAIN CONTAINING, ISOFORM I"/>
    <property type="match status" value="1"/>
</dbReference>
<feature type="compositionally biased region" description="Gly residues" evidence="2">
    <location>
        <begin position="576"/>
        <end position="590"/>
    </location>
</feature>
<dbReference type="GO" id="GO:0051015">
    <property type="term" value="F:actin filament binding"/>
    <property type="evidence" value="ECO:0007669"/>
    <property type="project" value="TreeGrafter"/>
</dbReference>
<reference evidence="4" key="1">
    <citation type="submission" date="2021-05" db="EMBL/GenBank/DDBJ databases">
        <authorList>
            <person name="Alioto T."/>
            <person name="Alioto T."/>
            <person name="Gomez Garrido J."/>
        </authorList>
    </citation>
    <scope>NUCLEOTIDE SEQUENCE</scope>
</reference>
<dbReference type="GO" id="GO:0005737">
    <property type="term" value="C:cytoplasm"/>
    <property type="evidence" value="ECO:0007669"/>
    <property type="project" value="TreeGrafter"/>
</dbReference>
<feature type="region of interest" description="Disordered" evidence="2">
    <location>
        <begin position="75"/>
        <end position="102"/>
    </location>
</feature>
<proteinExistence type="inferred from homology"/>
<feature type="region of interest" description="Disordered" evidence="2">
    <location>
        <begin position="187"/>
        <end position="253"/>
    </location>
</feature>
<dbReference type="PRINTS" id="PR01217">
    <property type="entry name" value="PRICHEXTENSN"/>
</dbReference>
<feature type="region of interest" description="Disordered" evidence="2">
    <location>
        <begin position="1505"/>
        <end position="1528"/>
    </location>
</feature>
<evidence type="ECO:0000256" key="2">
    <source>
        <dbReference type="SAM" id="MobiDB-lite"/>
    </source>
</evidence>
<feature type="region of interest" description="Disordered" evidence="2">
    <location>
        <begin position="1011"/>
        <end position="1088"/>
    </location>
</feature>
<feature type="compositionally biased region" description="Polar residues" evidence="2">
    <location>
        <begin position="215"/>
        <end position="250"/>
    </location>
</feature>
<dbReference type="InterPro" id="IPR042201">
    <property type="entry name" value="FH2_Formin_sf"/>
</dbReference>
<dbReference type="InterPro" id="IPR015425">
    <property type="entry name" value="FH2_Formin"/>
</dbReference>
<protein>
    <submittedName>
        <fullName evidence="4">Protein cappuccino</fullName>
    </submittedName>
</protein>
<feature type="compositionally biased region" description="Pro residues" evidence="2">
    <location>
        <begin position="961"/>
        <end position="984"/>
    </location>
</feature>
<feature type="domain" description="FH2" evidence="3">
    <location>
        <begin position="1091"/>
        <end position="1516"/>
    </location>
</feature>
<feature type="region of interest" description="Disordered" evidence="2">
    <location>
        <begin position="1"/>
        <end position="27"/>
    </location>
</feature>
<feature type="compositionally biased region" description="Pro residues" evidence="2">
    <location>
        <begin position="1011"/>
        <end position="1023"/>
    </location>
</feature>
<dbReference type="Pfam" id="PF02181">
    <property type="entry name" value="FH2"/>
    <property type="match status" value="1"/>
</dbReference>
<dbReference type="PANTHER" id="PTHR45920:SF7">
    <property type="entry name" value="FORMIN-G"/>
    <property type="match status" value="1"/>
</dbReference>
<dbReference type="GO" id="GO:0005856">
    <property type="term" value="C:cytoskeleton"/>
    <property type="evidence" value="ECO:0007669"/>
    <property type="project" value="TreeGrafter"/>
</dbReference>
<comment type="similarity">
    <text evidence="1">Belongs to the formin homology family. Cappuccino subfamily.</text>
</comment>
<feature type="compositionally biased region" description="Low complexity" evidence="2">
    <location>
        <begin position="78"/>
        <end position="93"/>
    </location>
</feature>
<feature type="compositionally biased region" description="Low complexity" evidence="2">
    <location>
        <begin position="701"/>
        <end position="723"/>
    </location>
</feature>
<feature type="compositionally biased region" description="Low complexity" evidence="2">
    <location>
        <begin position="942"/>
        <end position="960"/>
    </location>
</feature>
<feature type="region of interest" description="Disordered" evidence="2">
    <location>
        <begin position="576"/>
        <end position="596"/>
    </location>
</feature>
<feature type="compositionally biased region" description="Low complexity" evidence="2">
    <location>
        <begin position="1055"/>
        <end position="1068"/>
    </location>
</feature>
<evidence type="ECO:0000256" key="1">
    <source>
        <dbReference type="ARBA" id="ARBA00005271"/>
    </source>
</evidence>
<dbReference type="SMART" id="SM00498">
    <property type="entry name" value="FH2"/>
    <property type="match status" value="1"/>
</dbReference>
<dbReference type="Gene3D" id="1.20.58.2220">
    <property type="entry name" value="Formin, FH2 domain"/>
    <property type="match status" value="1"/>
</dbReference>
<feature type="region of interest" description="Disordered" evidence="2">
    <location>
        <begin position="926"/>
        <end position="984"/>
    </location>
</feature>
<feature type="compositionally biased region" description="Pro residues" evidence="2">
    <location>
        <begin position="1069"/>
        <end position="1080"/>
    </location>
</feature>
<feature type="region of interest" description="Disordered" evidence="2">
    <location>
        <begin position="129"/>
        <end position="151"/>
    </location>
</feature>
<sequence>MGNTQASTAAGPGDGSKGSAPKLPKQTLVKGRSFMKFGKKKQLLLVDHDGTSTMAIECSSRSDVDTEDGFSHILIDGSTATTTKPPTTPASSSGQGHQYGGLSKSADSLLLAEGGITTRESEFASFETAKSFYDDEGDQQQQSISNGHSRDAVYDVQCPAVAAAHDATPLDSDSAMRDDAVAIAKAHNDDVADVTSPIPNEAQAQRYSKEDDPNKSLTCSSSNNKNRSSAPTPAQPRTSPKATPTSTQAADHNKSPAYAAAIATKPNSTKLVLDADGSNSTSNATNSVSVIVTTDSWKRAKSLSENVATGRRDSASVDQTNNKDRPTRVIHLLEHTTSSSSDSIFTDPSTPLGAFATEINEAYYSEEDLVEAQEESTPVRKTPATIRLDQLSVHKIESIDLSAKRLKCDDDDQWRDRLTIANVSNICVKSDRDRQGWLEKCKVENVNNISVDGQCAELDQDEDRADMALNFRNLVSPCGTVFQADGLGTPTEESKDKSIFNVARVKKVELTEIKTPSSLYSTPLPLTQTVELNRCNTNANATSSDPPQWITTPKLPAGEGNVLRKVVSITSGKVGESGGSIGGGGGGGGTPMSRISRPSFVPEKLNFSAYEKFEGQMLMNWLASTLQSTNVTVNEQELNTVMLQYCTNLMVAGVIKQIPDKLAPLQETFRPNLMYQWTHTEIPSPAPLTPGRLEPHVVWPHAPPAATTRSSAPSAPTAAASPSDVPADLDLGDPKITIRTSTPKAAAASKDKVVLDELKNKVGKCVSLSDVRRLIRTFISEPDNCAGNGSADSSMCLNSSVLNETDVTLYQLNQNREPVVLEEPKTPPRAPPVVTVEPDMPRITDQLAPVCDTNVINASLANRTDIPSDRVVLPEVNPSENNRTNGTTATMFNNNLNETETTIFVCQKCCQKSVATGEQSSCTDLGASHQNGTSGPTPNVSTQETQTEPEPETKPSVPAVTAPPPPPPPLPPPPPPPPPPPMSLPGKPPACPPMPPPPPMPMANGAMPPPPPPFMPPPPPPAPLLNSNSSGGAGSVPPPPPPGVPAGPGKLPSNASGPSQAAGHGSSAGPPPPLPLPIPTPGGWYQTNTLRKTAVNPPKSMKPLYWTRIVAPKVLTPVTETDSAMPTVGESPPEESKPELWQELEETNLDNLDEFTELFSRQVVIPKVKEKVEKPEKTIKVLDSKRSQNVGIFAKSLHVDFNEIVFAIYHCDTSVVSLEALQKIMEIKATDEELAQIKDCAEGNIPLDPPEQFLLRISNISSFSERISCIVFQAEFDEHYISVTRKLETVKNTCEFLIDNEQLKHLFSIILTLGNYMNGGNRTRGQADGFGLEILGKLKDVKSKDNNITLLHFIIKTYISQCRKNGCVPFEVDLPVPDPGDLDRAVVVDFDDCRAQLNMLKSKTDECRRITEKVISESAESNIQPFKEKMDTFIEVATKRIEKQYRKLDECREIFTKTMIFYKFTPKTGTLEECKPEQFFELWTSFSHDFKSIFKKEILQLHNELHKKAKPQRPPPSVSKQTTQGKLKAGSLKERLKRLSSKS</sequence>
<name>A0A8D8CGK6_CULPI</name>
<feature type="region of interest" description="Disordered" evidence="2">
    <location>
        <begin position="701"/>
        <end position="730"/>
    </location>
</feature>